<dbReference type="Proteomes" id="UP000824469">
    <property type="component" value="Unassembled WGS sequence"/>
</dbReference>
<dbReference type="EMBL" id="JAHRHJ020000007">
    <property type="protein sequence ID" value="KAH9308882.1"/>
    <property type="molecule type" value="Genomic_DNA"/>
</dbReference>
<feature type="non-terminal residue" evidence="1">
    <location>
        <position position="1"/>
    </location>
</feature>
<gene>
    <name evidence="1" type="ORF">KI387_036793</name>
</gene>
<sequence length="60" mass="6633">ILSPYSLAPMLLSDGIENDSCSSVVNGIQQVGSLLVMFNLMDNMLITLSNYLQKHSRCKE</sequence>
<organism evidence="1 2">
    <name type="scientific">Taxus chinensis</name>
    <name type="common">Chinese yew</name>
    <name type="synonym">Taxus wallichiana var. chinensis</name>
    <dbReference type="NCBI Taxonomy" id="29808"/>
    <lineage>
        <taxon>Eukaryota</taxon>
        <taxon>Viridiplantae</taxon>
        <taxon>Streptophyta</taxon>
        <taxon>Embryophyta</taxon>
        <taxon>Tracheophyta</taxon>
        <taxon>Spermatophyta</taxon>
        <taxon>Pinopsida</taxon>
        <taxon>Pinidae</taxon>
        <taxon>Conifers II</taxon>
        <taxon>Cupressales</taxon>
        <taxon>Taxaceae</taxon>
        <taxon>Taxus</taxon>
    </lineage>
</organism>
<protein>
    <submittedName>
        <fullName evidence="1">Uncharacterized protein</fullName>
    </submittedName>
</protein>
<proteinExistence type="predicted"/>
<reference evidence="1 2" key="1">
    <citation type="journal article" date="2021" name="Nat. Plants">
        <title>The Taxus genome provides insights into paclitaxel biosynthesis.</title>
        <authorList>
            <person name="Xiong X."/>
            <person name="Gou J."/>
            <person name="Liao Q."/>
            <person name="Li Y."/>
            <person name="Zhou Q."/>
            <person name="Bi G."/>
            <person name="Li C."/>
            <person name="Du R."/>
            <person name="Wang X."/>
            <person name="Sun T."/>
            <person name="Guo L."/>
            <person name="Liang H."/>
            <person name="Lu P."/>
            <person name="Wu Y."/>
            <person name="Zhang Z."/>
            <person name="Ro D.K."/>
            <person name="Shang Y."/>
            <person name="Huang S."/>
            <person name="Yan J."/>
        </authorList>
    </citation>
    <scope>NUCLEOTIDE SEQUENCE [LARGE SCALE GENOMIC DNA]</scope>
    <source>
        <strain evidence="1">Ta-2019</strain>
    </source>
</reference>
<dbReference type="AlphaFoldDB" id="A0AA38FQD9"/>
<accession>A0AA38FQD9</accession>
<comment type="caution">
    <text evidence="1">The sequence shown here is derived from an EMBL/GenBank/DDBJ whole genome shotgun (WGS) entry which is preliminary data.</text>
</comment>
<name>A0AA38FQD9_TAXCH</name>
<keyword evidence="2" id="KW-1185">Reference proteome</keyword>
<feature type="non-terminal residue" evidence="1">
    <location>
        <position position="60"/>
    </location>
</feature>
<evidence type="ECO:0000313" key="1">
    <source>
        <dbReference type="EMBL" id="KAH9308882.1"/>
    </source>
</evidence>
<evidence type="ECO:0000313" key="2">
    <source>
        <dbReference type="Proteomes" id="UP000824469"/>
    </source>
</evidence>